<dbReference type="Proteomes" id="UP000192758">
    <property type="component" value="Unassembled WGS sequence"/>
</dbReference>
<dbReference type="VEuPathDB" id="MicrosporidiaDB:EHP00_808"/>
<dbReference type="STRING" id="646526.A0A1W0E7R6"/>
<dbReference type="InterPro" id="IPR031494">
    <property type="entry name" value="Beta_lactamase3"/>
</dbReference>
<comment type="caution">
    <text evidence="1">The sequence shown here is derived from an EMBL/GenBank/DDBJ whole genome shotgun (WGS) entry which is preliminary data.</text>
</comment>
<reference evidence="1 2" key="1">
    <citation type="journal article" date="2017" name="Environ. Microbiol.">
        <title>Decay of the glycolytic pathway and adaptation to intranuclear parasitism within Enterocytozoonidae microsporidia.</title>
        <authorList>
            <person name="Wiredu Boakye D."/>
            <person name="Jaroenlak P."/>
            <person name="Prachumwat A."/>
            <person name="Williams T.A."/>
            <person name="Bateman K.S."/>
            <person name="Itsathitphaisarn O."/>
            <person name="Sritunyalucksana K."/>
            <person name="Paszkiewicz K.H."/>
            <person name="Moore K.A."/>
            <person name="Stentiford G.D."/>
            <person name="Williams B.A."/>
        </authorList>
    </citation>
    <scope>NUCLEOTIDE SEQUENCE [LARGE SCALE GENOMIC DNA]</scope>
    <source>
        <strain evidence="1 2">TH1</strain>
    </source>
</reference>
<sequence>MEFKRHKIGDKAFYTLNTQHTSVLLDHTVTFFGKNTSIPTFEKKGKEILFIKDLTIDEDFYDVLFVTQIDVGAIFTNAKKIYISKPVCFQILILCEKYMNMHVYYEDLTNREIREMMNKEEINYEFVKITKKLIEEFKRKVIYVNIHEELQFLGFKTRILSSGINLGYTNIEFVFDDQYTVVNRKEGKKQKGEISNSKFFTKVIYCTGWFNETKIFKHADALTCDFLIINKIEYNFVIGDKTLCRSTIPMIDEYGVRTEKIKDVKELMKINNITDEKLIENKKYTESEEDNPETKEKQNVFTKEEQPIQEIEIFDQLRQFNIFLINAFSNWKMSMFIRYDFKKNMIDLLVHVLYNFRQSNINVYVVMRSFDRFYRQINNQTEWLDTEFDSEPFPFKEYTNFKSLENLNFDFPQKQKIIFVDKFTEIPKIFDEQIIVDVNCEIRDKKKVDKIDSNLYYFSLKLESTISEIVKNTEMDVKRIFINEEIIEMKKVKEYVTLSVIDNLHVEEGTLFLNGELTITDFNSRNKVKMTVKQKDHWIQKLMLENEWQFINDTIIISKINKKFRILETGFVEEIEE</sequence>
<name>A0A1W0E7R6_9MICR</name>
<organism evidence="1 2">
    <name type="scientific">Ecytonucleospora hepatopenaei</name>
    <dbReference type="NCBI Taxonomy" id="646526"/>
    <lineage>
        <taxon>Eukaryota</taxon>
        <taxon>Fungi</taxon>
        <taxon>Fungi incertae sedis</taxon>
        <taxon>Microsporidia</taxon>
        <taxon>Enterocytozoonidae</taxon>
        <taxon>Ecytonucleospora</taxon>
    </lineage>
</organism>
<evidence type="ECO:0000313" key="1">
    <source>
        <dbReference type="EMBL" id="OQS55290.1"/>
    </source>
</evidence>
<dbReference type="Pfam" id="PF17030">
    <property type="entry name" value="Beta_lactamase3"/>
    <property type="match status" value="1"/>
</dbReference>
<proteinExistence type="predicted"/>
<dbReference type="AlphaFoldDB" id="A0A1W0E7R6"/>
<dbReference type="EMBL" id="MNPJ01000012">
    <property type="protein sequence ID" value="OQS55290.1"/>
    <property type="molecule type" value="Genomic_DNA"/>
</dbReference>
<keyword evidence="2" id="KW-1185">Reference proteome</keyword>
<gene>
    <name evidence="1" type="ORF">EHP00_808</name>
</gene>
<protein>
    <submittedName>
        <fullName evidence="1">Uncharacterized protein</fullName>
    </submittedName>
</protein>
<evidence type="ECO:0000313" key="2">
    <source>
        <dbReference type="Proteomes" id="UP000192758"/>
    </source>
</evidence>
<dbReference type="OrthoDB" id="2195884at2759"/>
<accession>A0A1W0E7R6</accession>